<evidence type="ECO:0000259" key="2">
    <source>
        <dbReference type="Pfam" id="PF00990"/>
    </source>
</evidence>
<sequence>MNMRKVLPENRLELMQRVRALLIICIVLNGSFAYFKFFVVHEFSWADYAINTAAFLSIFVGYFGGPRIAAVFGFAFVVWYAVWLGVTGIDRNYIISDYVHLFIVPLLLAVSSYLRRLEADALTIFKGLQKNKYFTTVDLITGLPNVQAFNDALLKQTQISKHYSNYRYGVVLFRIEFVDFIYDEIGHRRFNEMIAHYISNFRTFIHYDEEMFWNSRGELAILFPFGTESRMQELSKYIKQFAQHYKPNKDVQICLKSGQLGHKELLNIDDVSTIWSRLIRLTEEDVSSEYIR</sequence>
<organism evidence="3 4">
    <name type="scientific">Culicoidibacter larvae</name>
    <dbReference type="NCBI Taxonomy" id="2579976"/>
    <lineage>
        <taxon>Bacteria</taxon>
        <taxon>Bacillati</taxon>
        <taxon>Bacillota</taxon>
        <taxon>Culicoidibacteria</taxon>
        <taxon>Culicoidibacterales</taxon>
        <taxon>Culicoidibacteraceae</taxon>
        <taxon>Culicoidibacter</taxon>
    </lineage>
</organism>
<accession>A0A5R8Q982</accession>
<dbReference type="OrthoDB" id="9762141at2"/>
<dbReference type="InParanoid" id="A0A5R8Q982"/>
<gene>
    <name evidence="3" type="ORF">FEZ08_08775</name>
</gene>
<evidence type="ECO:0000313" key="4">
    <source>
        <dbReference type="Proteomes" id="UP000306912"/>
    </source>
</evidence>
<dbReference type="SUPFAM" id="SSF55073">
    <property type="entry name" value="Nucleotide cyclase"/>
    <property type="match status" value="1"/>
</dbReference>
<evidence type="ECO:0000256" key="1">
    <source>
        <dbReference type="SAM" id="Phobius"/>
    </source>
</evidence>
<dbReference type="AlphaFoldDB" id="A0A5R8Q982"/>
<name>A0A5R8Q982_9FIRM</name>
<proteinExistence type="predicted"/>
<dbReference type="EMBL" id="VBWP01000008">
    <property type="protein sequence ID" value="TLG72473.1"/>
    <property type="molecule type" value="Genomic_DNA"/>
</dbReference>
<keyword evidence="1" id="KW-0472">Membrane</keyword>
<dbReference type="Gene3D" id="3.30.70.270">
    <property type="match status" value="1"/>
</dbReference>
<dbReference type="InterPro" id="IPR043128">
    <property type="entry name" value="Rev_trsase/Diguanyl_cyclase"/>
</dbReference>
<feature type="transmembrane region" description="Helical" evidence="1">
    <location>
        <begin position="20"/>
        <end position="39"/>
    </location>
</feature>
<dbReference type="Proteomes" id="UP000306912">
    <property type="component" value="Unassembled WGS sequence"/>
</dbReference>
<evidence type="ECO:0000313" key="3">
    <source>
        <dbReference type="EMBL" id="TLG72473.1"/>
    </source>
</evidence>
<reference evidence="3 4" key="1">
    <citation type="submission" date="2019-05" db="EMBL/GenBank/DDBJ databases">
        <title>Culicoidintestinum kansasii gen. nov., sp. nov. from the gastrointestinal tract of the biting midge, Culicoides sonorensis.</title>
        <authorList>
            <person name="Neupane S."/>
            <person name="Ghosh A."/>
            <person name="Gunther S."/>
            <person name="Martin K."/>
            <person name="Zurek L."/>
        </authorList>
    </citation>
    <scope>NUCLEOTIDE SEQUENCE [LARGE SCALE GENOMIC DNA]</scope>
    <source>
        <strain evidence="3 4">CS-1</strain>
    </source>
</reference>
<keyword evidence="1" id="KW-0812">Transmembrane</keyword>
<dbReference type="RefSeq" id="WP_138191471.1">
    <property type="nucleotide sequence ID" value="NZ_VBWP01000008.1"/>
</dbReference>
<feature type="transmembrane region" description="Helical" evidence="1">
    <location>
        <begin position="98"/>
        <end position="114"/>
    </location>
</feature>
<comment type="caution">
    <text evidence="3">The sequence shown here is derived from an EMBL/GenBank/DDBJ whole genome shotgun (WGS) entry which is preliminary data.</text>
</comment>
<keyword evidence="4" id="KW-1185">Reference proteome</keyword>
<dbReference type="InterPro" id="IPR000160">
    <property type="entry name" value="GGDEF_dom"/>
</dbReference>
<feature type="transmembrane region" description="Helical" evidence="1">
    <location>
        <begin position="68"/>
        <end position="86"/>
    </location>
</feature>
<feature type="domain" description="GGDEF" evidence="2">
    <location>
        <begin position="136"/>
        <end position="247"/>
    </location>
</feature>
<protein>
    <submittedName>
        <fullName evidence="3">Diguanylate cyclase</fullName>
    </submittedName>
</protein>
<keyword evidence="1" id="KW-1133">Transmembrane helix</keyword>
<dbReference type="InterPro" id="IPR029787">
    <property type="entry name" value="Nucleotide_cyclase"/>
</dbReference>
<dbReference type="Pfam" id="PF00990">
    <property type="entry name" value="GGDEF"/>
    <property type="match status" value="1"/>
</dbReference>